<name>A0A0A0B444_9CELL</name>
<dbReference type="EMBL" id="AXNT01000192">
    <property type="protein sequence ID" value="KGM00554.1"/>
    <property type="molecule type" value="Genomic_DNA"/>
</dbReference>
<dbReference type="AlphaFoldDB" id="A0A0A0B444"/>
<evidence type="ECO:0008006" key="5">
    <source>
        <dbReference type="Google" id="ProtNLM"/>
    </source>
</evidence>
<feature type="transmembrane region" description="Helical" evidence="2">
    <location>
        <begin position="241"/>
        <end position="265"/>
    </location>
</feature>
<proteinExistence type="predicted"/>
<comment type="caution">
    <text evidence="3">The sequence shown here is derived from an EMBL/GenBank/DDBJ whole genome shotgun (WGS) entry which is preliminary data.</text>
</comment>
<keyword evidence="2" id="KW-0812">Transmembrane</keyword>
<feature type="transmembrane region" description="Helical" evidence="2">
    <location>
        <begin position="210"/>
        <end position="229"/>
    </location>
</feature>
<feature type="transmembrane region" description="Helical" evidence="2">
    <location>
        <begin position="42"/>
        <end position="66"/>
    </location>
</feature>
<feature type="transmembrane region" description="Helical" evidence="2">
    <location>
        <begin position="152"/>
        <end position="168"/>
    </location>
</feature>
<keyword evidence="2" id="KW-0472">Membrane</keyword>
<keyword evidence="2" id="KW-1133">Transmembrane helix</keyword>
<dbReference type="OrthoDB" id="9803163at2"/>
<sequence>MATERETYRYLRLATIVLLVMLAAAVVGQAVAAGCWQTSISAYYWTAAHGAVVGALCALGACLVVYRGSSDTEDVVLGISGYLAFVVAMVPVRPEPLCGGPGLPVWDVSASVRNNVGAVLVAAALTELLTYLIGRRARPRRDLDGPGRFWRWVKWAVLVAVAAAYVLAPEQLEQHGHYGAALLMFAGIVVVVVANAFSSRREEPSSRFSTAYWVVAASMVLTLVVELALRQGEAGAERGVIVVEALLVLEFAAFWAVQTVELWGYPTRTARVQSRRAQALAPGAPAADRAGHLTPAPHGG</sequence>
<evidence type="ECO:0000313" key="3">
    <source>
        <dbReference type="EMBL" id="KGM00554.1"/>
    </source>
</evidence>
<dbReference type="Proteomes" id="UP000029833">
    <property type="component" value="Unassembled WGS sequence"/>
</dbReference>
<gene>
    <name evidence="3" type="ORF">Q760_07615</name>
</gene>
<accession>A0A0A0B444</accession>
<dbReference type="STRING" id="1408250.Q760_07615"/>
<feature type="transmembrane region" description="Helical" evidence="2">
    <location>
        <begin position="180"/>
        <end position="198"/>
    </location>
</feature>
<protein>
    <recommendedName>
        <fullName evidence="5">DUF998 domain-containing protein</fullName>
    </recommendedName>
</protein>
<reference evidence="3 4" key="1">
    <citation type="submission" date="2013-10" db="EMBL/GenBank/DDBJ databases">
        <authorList>
            <person name="Wang G."/>
            <person name="Zhuang W."/>
        </authorList>
    </citation>
    <scope>NUCLEOTIDE SEQUENCE [LARGE SCALE GENOMIC DNA]</scope>
    <source>
        <strain evidence="3 4">DSM 20118</strain>
    </source>
</reference>
<evidence type="ECO:0000256" key="2">
    <source>
        <dbReference type="SAM" id="Phobius"/>
    </source>
</evidence>
<keyword evidence="4" id="KW-1185">Reference proteome</keyword>
<dbReference type="RefSeq" id="WP_052104492.1">
    <property type="nucleotide sequence ID" value="NZ_AXNT01000192.1"/>
</dbReference>
<organism evidence="3 4">
    <name type="scientific">Cellulomonas cellasea DSM 20118</name>
    <dbReference type="NCBI Taxonomy" id="1408250"/>
    <lineage>
        <taxon>Bacteria</taxon>
        <taxon>Bacillati</taxon>
        <taxon>Actinomycetota</taxon>
        <taxon>Actinomycetes</taxon>
        <taxon>Micrococcales</taxon>
        <taxon>Cellulomonadaceae</taxon>
        <taxon>Cellulomonas</taxon>
    </lineage>
</organism>
<evidence type="ECO:0000313" key="4">
    <source>
        <dbReference type="Proteomes" id="UP000029833"/>
    </source>
</evidence>
<feature type="transmembrane region" description="Helical" evidence="2">
    <location>
        <begin position="75"/>
        <end position="92"/>
    </location>
</feature>
<dbReference type="PROSITE" id="PS51257">
    <property type="entry name" value="PROKAR_LIPOPROTEIN"/>
    <property type="match status" value="1"/>
</dbReference>
<evidence type="ECO:0000256" key="1">
    <source>
        <dbReference type="SAM" id="MobiDB-lite"/>
    </source>
</evidence>
<feature type="transmembrane region" description="Helical" evidence="2">
    <location>
        <begin position="112"/>
        <end position="132"/>
    </location>
</feature>
<feature type="region of interest" description="Disordered" evidence="1">
    <location>
        <begin position="280"/>
        <end position="300"/>
    </location>
</feature>